<gene>
    <name evidence="2" type="ordered locus">Os06g0699100</name>
    <name evidence="2" type="ORF">OSNPB_060699100</name>
</gene>
<organism evidence="2 3">
    <name type="scientific">Oryza sativa subsp. japonica</name>
    <name type="common">Rice</name>
    <dbReference type="NCBI Taxonomy" id="39947"/>
    <lineage>
        <taxon>Eukaryota</taxon>
        <taxon>Viridiplantae</taxon>
        <taxon>Streptophyta</taxon>
        <taxon>Embryophyta</taxon>
        <taxon>Tracheophyta</taxon>
        <taxon>Spermatophyta</taxon>
        <taxon>Magnoliopsida</taxon>
        <taxon>Liliopsida</taxon>
        <taxon>Poales</taxon>
        <taxon>Poaceae</taxon>
        <taxon>BOP clade</taxon>
        <taxon>Oryzoideae</taxon>
        <taxon>Oryzeae</taxon>
        <taxon>Oryzinae</taxon>
        <taxon>Oryza</taxon>
        <taxon>Oryza sativa</taxon>
    </lineage>
</organism>
<dbReference type="InParanoid" id="A0A0P0X0M7"/>
<dbReference type="STRING" id="39947.A0A0P0X0M7"/>
<dbReference type="OMA" id="GNCIVEQ"/>
<name>A0A0P0X0M7_ORYSJ</name>
<keyword evidence="3" id="KW-1185">Reference proteome</keyword>
<dbReference type="AlphaFoldDB" id="A0A0P0X0M7"/>
<dbReference type="Gene3D" id="3.30.559.10">
    <property type="entry name" value="Chloramphenicol acetyltransferase-like domain"/>
    <property type="match status" value="1"/>
</dbReference>
<dbReference type="SMR" id="A0A0P0X0M7"/>
<evidence type="ECO:0000256" key="1">
    <source>
        <dbReference type="ARBA" id="ARBA00009861"/>
    </source>
</evidence>
<reference evidence="3" key="1">
    <citation type="journal article" date="2005" name="Nature">
        <title>The map-based sequence of the rice genome.</title>
        <authorList>
            <consortium name="International rice genome sequencing project (IRGSP)"/>
            <person name="Matsumoto T."/>
            <person name="Wu J."/>
            <person name="Kanamori H."/>
            <person name="Katayose Y."/>
            <person name="Fujisawa M."/>
            <person name="Namiki N."/>
            <person name="Mizuno H."/>
            <person name="Yamamoto K."/>
            <person name="Antonio B.A."/>
            <person name="Baba T."/>
            <person name="Sakata K."/>
            <person name="Nagamura Y."/>
            <person name="Aoki H."/>
            <person name="Arikawa K."/>
            <person name="Arita K."/>
            <person name="Bito T."/>
            <person name="Chiden Y."/>
            <person name="Fujitsuka N."/>
            <person name="Fukunaka R."/>
            <person name="Hamada M."/>
            <person name="Harada C."/>
            <person name="Hayashi A."/>
            <person name="Hijishita S."/>
            <person name="Honda M."/>
            <person name="Hosokawa S."/>
            <person name="Ichikawa Y."/>
            <person name="Idonuma A."/>
            <person name="Iijima M."/>
            <person name="Ikeda M."/>
            <person name="Ikeno M."/>
            <person name="Ito K."/>
            <person name="Ito S."/>
            <person name="Ito T."/>
            <person name="Ito Y."/>
            <person name="Ito Y."/>
            <person name="Iwabuchi A."/>
            <person name="Kamiya K."/>
            <person name="Karasawa W."/>
            <person name="Kurita K."/>
            <person name="Katagiri S."/>
            <person name="Kikuta A."/>
            <person name="Kobayashi H."/>
            <person name="Kobayashi N."/>
            <person name="Machita K."/>
            <person name="Maehara T."/>
            <person name="Masukawa M."/>
            <person name="Mizubayashi T."/>
            <person name="Mukai Y."/>
            <person name="Nagasaki H."/>
            <person name="Nagata Y."/>
            <person name="Naito S."/>
            <person name="Nakashima M."/>
            <person name="Nakama Y."/>
            <person name="Nakamichi Y."/>
            <person name="Nakamura M."/>
            <person name="Meguro A."/>
            <person name="Negishi M."/>
            <person name="Ohta I."/>
            <person name="Ohta T."/>
            <person name="Okamoto M."/>
            <person name="Ono N."/>
            <person name="Saji S."/>
            <person name="Sakaguchi M."/>
            <person name="Sakai K."/>
            <person name="Shibata M."/>
            <person name="Shimokawa T."/>
            <person name="Song J."/>
            <person name="Takazaki Y."/>
            <person name="Terasawa K."/>
            <person name="Tsugane M."/>
            <person name="Tsuji K."/>
            <person name="Ueda S."/>
            <person name="Waki K."/>
            <person name="Yamagata H."/>
            <person name="Yamamoto M."/>
            <person name="Yamamoto S."/>
            <person name="Yamane H."/>
            <person name="Yoshiki S."/>
            <person name="Yoshihara R."/>
            <person name="Yukawa K."/>
            <person name="Zhong H."/>
            <person name="Yano M."/>
            <person name="Yuan Q."/>
            <person name="Ouyang S."/>
            <person name="Liu J."/>
            <person name="Jones K.M."/>
            <person name="Gansberger K."/>
            <person name="Moffat K."/>
            <person name="Hill J."/>
            <person name="Bera J."/>
            <person name="Fadrosh D."/>
            <person name="Jin S."/>
            <person name="Johri S."/>
            <person name="Kim M."/>
            <person name="Overton L."/>
            <person name="Reardon M."/>
            <person name="Tsitrin T."/>
            <person name="Vuong H."/>
            <person name="Weaver B."/>
            <person name="Ciecko A."/>
            <person name="Tallon L."/>
            <person name="Jackson J."/>
            <person name="Pai G."/>
            <person name="Aken S.V."/>
            <person name="Utterback T."/>
            <person name="Reidmuller S."/>
            <person name="Feldblyum T."/>
            <person name="Hsiao J."/>
            <person name="Zismann V."/>
            <person name="Iobst S."/>
            <person name="de Vazeille A.R."/>
            <person name="Buell C.R."/>
            <person name="Ying K."/>
            <person name="Li Y."/>
            <person name="Lu T."/>
            <person name="Huang Y."/>
            <person name="Zhao Q."/>
            <person name="Feng Q."/>
            <person name="Zhang L."/>
            <person name="Zhu J."/>
            <person name="Weng Q."/>
            <person name="Mu J."/>
            <person name="Lu Y."/>
            <person name="Fan D."/>
            <person name="Liu Y."/>
            <person name="Guan J."/>
            <person name="Zhang Y."/>
            <person name="Yu S."/>
            <person name="Liu X."/>
            <person name="Zhang Y."/>
            <person name="Hong G."/>
            <person name="Han B."/>
            <person name="Choisne N."/>
            <person name="Demange N."/>
            <person name="Orjeda G."/>
            <person name="Samain S."/>
            <person name="Cattolico L."/>
            <person name="Pelletier E."/>
            <person name="Couloux A."/>
            <person name="Segurens B."/>
            <person name="Wincker P."/>
            <person name="D'Hont A."/>
            <person name="Scarpelli C."/>
            <person name="Weissenbach J."/>
            <person name="Salanoubat M."/>
            <person name="Quetier F."/>
            <person name="Yu Y."/>
            <person name="Kim H.R."/>
            <person name="Rambo T."/>
            <person name="Currie J."/>
            <person name="Collura K."/>
            <person name="Luo M."/>
            <person name="Yang T."/>
            <person name="Ammiraju J.S.S."/>
            <person name="Engler F."/>
            <person name="Soderlund C."/>
            <person name="Wing R.A."/>
            <person name="Palmer L.E."/>
            <person name="de la Bastide M."/>
            <person name="Spiegel L."/>
            <person name="Nascimento L."/>
            <person name="Zutavern T."/>
            <person name="O'Shaughnessy A."/>
            <person name="Dike S."/>
            <person name="Dedhia N."/>
            <person name="Preston R."/>
            <person name="Balija V."/>
            <person name="McCombie W.R."/>
            <person name="Chow T."/>
            <person name="Chen H."/>
            <person name="Chung M."/>
            <person name="Chen C."/>
            <person name="Shaw J."/>
            <person name="Wu H."/>
            <person name="Hsiao K."/>
            <person name="Chao Y."/>
            <person name="Chu M."/>
            <person name="Cheng C."/>
            <person name="Hour A."/>
            <person name="Lee P."/>
            <person name="Lin S."/>
            <person name="Lin Y."/>
            <person name="Liou J."/>
            <person name="Liu S."/>
            <person name="Hsing Y."/>
            <person name="Raghuvanshi S."/>
            <person name="Mohanty A."/>
            <person name="Bharti A.K."/>
            <person name="Gaur A."/>
            <person name="Gupta V."/>
            <person name="Kumar D."/>
            <person name="Ravi V."/>
            <person name="Vij S."/>
            <person name="Kapur A."/>
            <person name="Khurana P."/>
            <person name="Khurana P."/>
            <person name="Khurana J.P."/>
            <person name="Tyagi A.K."/>
            <person name="Gaikwad K."/>
            <person name="Singh A."/>
            <person name="Dalal V."/>
            <person name="Srivastava S."/>
            <person name="Dixit A."/>
            <person name="Pal A.K."/>
            <person name="Ghazi I.A."/>
            <person name="Yadav M."/>
            <person name="Pandit A."/>
            <person name="Bhargava A."/>
            <person name="Sureshbabu K."/>
            <person name="Batra K."/>
            <person name="Sharma T.R."/>
            <person name="Mohapatra T."/>
            <person name="Singh N.K."/>
            <person name="Messing J."/>
            <person name="Nelson A.B."/>
            <person name="Fuks G."/>
            <person name="Kavchok S."/>
            <person name="Keizer G."/>
            <person name="Linton E."/>
            <person name="Llaca V."/>
            <person name="Song R."/>
            <person name="Tanyolac B."/>
            <person name="Young S."/>
            <person name="Ho-Il K."/>
            <person name="Hahn J.H."/>
            <person name="Sangsakoo G."/>
            <person name="Vanavichit A."/>
            <person name="de Mattos Luiz.A.T."/>
            <person name="Zimmer P.D."/>
            <person name="Malone G."/>
            <person name="Dellagostin O."/>
            <person name="de Oliveira A.C."/>
            <person name="Bevan M."/>
            <person name="Bancroft I."/>
            <person name="Minx P."/>
            <person name="Cordum H."/>
            <person name="Wilson R."/>
            <person name="Cheng Z."/>
            <person name="Jin W."/>
            <person name="Jiang J."/>
            <person name="Leong S.A."/>
            <person name="Iwama H."/>
            <person name="Gojobori T."/>
            <person name="Itoh T."/>
            <person name="Niimura Y."/>
            <person name="Fujii Y."/>
            <person name="Habara T."/>
            <person name="Sakai H."/>
            <person name="Sato Y."/>
            <person name="Wilson G."/>
            <person name="Kumar K."/>
            <person name="McCouch S."/>
            <person name="Juretic N."/>
            <person name="Hoen D."/>
            <person name="Wright S."/>
            <person name="Bruskiewich R."/>
            <person name="Bureau T."/>
            <person name="Miyao A."/>
            <person name="Hirochika H."/>
            <person name="Nishikawa T."/>
            <person name="Kadowaki K."/>
            <person name="Sugiura M."/>
            <person name="Burr B."/>
            <person name="Sasaki T."/>
        </authorList>
    </citation>
    <scope>NUCLEOTIDE SEQUENCE [LARGE SCALE GENOMIC DNA]</scope>
    <source>
        <strain evidence="3">cv. Nipponbare</strain>
    </source>
</reference>
<evidence type="ECO:0000313" key="2">
    <source>
        <dbReference type="EMBL" id="BAS99322.1"/>
    </source>
</evidence>
<reference evidence="2 3" key="3">
    <citation type="journal article" date="2013" name="Rice">
        <title>Improvement of the Oryza sativa Nipponbare reference genome using next generation sequence and optical map data.</title>
        <authorList>
            <person name="Kawahara Y."/>
            <person name="de la Bastide M."/>
            <person name="Hamilton J.P."/>
            <person name="Kanamori H."/>
            <person name="McCombie W.R."/>
            <person name="Ouyang S."/>
            <person name="Schwartz D.C."/>
            <person name="Tanaka T."/>
            <person name="Wu J."/>
            <person name="Zhou S."/>
            <person name="Childs K.L."/>
            <person name="Davidson R.M."/>
            <person name="Lin H."/>
            <person name="Quesada-Ocampo L."/>
            <person name="Vaillancourt B."/>
            <person name="Sakai H."/>
            <person name="Lee S.S."/>
            <person name="Kim J."/>
            <person name="Numa H."/>
            <person name="Itoh T."/>
            <person name="Buell C.R."/>
            <person name="Matsumoto T."/>
        </authorList>
    </citation>
    <scope>NUCLEOTIDE SEQUENCE [LARGE SCALE GENOMIC DNA]</scope>
    <source>
        <strain evidence="3">cv. Nipponbare</strain>
    </source>
</reference>
<dbReference type="PANTHER" id="PTHR31147:SF26">
    <property type="entry name" value="OS06G0699100 PROTEIN"/>
    <property type="match status" value="1"/>
</dbReference>
<dbReference type="InterPro" id="IPR050898">
    <property type="entry name" value="Plant_acyltransferase"/>
</dbReference>
<protein>
    <submittedName>
        <fullName evidence="2">Os06g0699100 protein</fullName>
    </submittedName>
</protein>
<dbReference type="Gramene" id="Os06t0699100-00">
    <property type="protein sequence ID" value="Os06t0699100-00"/>
    <property type="gene ID" value="Os06g0699100"/>
</dbReference>
<dbReference type="Pfam" id="PF02458">
    <property type="entry name" value="Transferase"/>
    <property type="match status" value="1"/>
</dbReference>
<accession>A0A0P0X0M7</accession>
<reference evidence="2 3" key="2">
    <citation type="journal article" date="2013" name="Plant Cell Physiol.">
        <title>Rice Annotation Project Database (RAP-DB): an integrative and interactive database for rice genomics.</title>
        <authorList>
            <person name="Sakai H."/>
            <person name="Lee S.S."/>
            <person name="Tanaka T."/>
            <person name="Numa H."/>
            <person name="Kim J."/>
            <person name="Kawahara Y."/>
            <person name="Wakimoto H."/>
            <person name="Yang C.C."/>
            <person name="Iwamoto M."/>
            <person name="Abe T."/>
            <person name="Yamada Y."/>
            <person name="Muto A."/>
            <person name="Inokuchi H."/>
            <person name="Ikemura T."/>
            <person name="Matsumoto T."/>
            <person name="Sasaki T."/>
            <person name="Itoh T."/>
        </authorList>
    </citation>
    <scope>NUCLEOTIDE SEQUENCE [LARGE SCALE GENOMIC DNA]</scope>
    <source>
        <strain evidence="3">cv. Nipponbare</strain>
    </source>
</reference>
<dbReference type="eggNOG" id="ENOG502RMG6">
    <property type="taxonomic scope" value="Eukaryota"/>
</dbReference>
<dbReference type="GO" id="GO:0050734">
    <property type="term" value="F:hydroxycinnamoyltransferase activity"/>
    <property type="evidence" value="ECO:0007669"/>
    <property type="project" value="UniProtKB-ARBA"/>
</dbReference>
<dbReference type="InterPro" id="IPR023213">
    <property type="entry name" value="CAT-like_dom_sf"/>
</dbReference>
<dbReference type="PANTHER" id="PTHR31147">
    <property type="entry name" value="ACYL TRANSFERASE 4"/>
    <property type="match status" value="1"/>
</dbReference>
<dbReference type="Proteomes" id="UP000059680">
    <property type="component" value="Chromosome 6"/>
</dbReference>
<sequence length="228" mass="24525">MKDIVVSKSGPPVLVTPSSEPTPAAATIRLTSADKSRLGLSFTAFLVFERRRRRSRVHRPAETVRRALSRALVHYYPLAGHVVAAGDDDNVVLSCTGEGGGLPFVAATASCTLEDVDDGDGDLPLADLAIWYGGESCWMSDPLLMMQVTEFECGGFVVGVTWNHGVADTYGLAQFLRAVGELACGLPSPSVIPVRYRVGTFPSDTILLQSIFLFFYNFFTSTSPTATL</sequence>
<evidence type="ECO:0000313" key="3">
    <source>
        <dbReference type="Proteomes" id="UP000059680"/>
    </source>
</evidence>
<proteinExistence type="inferred from homology"/>
<dbReference type="EMBL" id="AP014962">
    <property type="protein sequence ID" value="BAS99322.1"/>
    <property type="molecule type" value="Genomic_DNA"/>
</dbReference>
<comment type="similarity">
    <text evidence="1">Belongs to the plant acyltransferase family.</text>
</comment>
<dbReference type="PaxDb" id="39947-A0A0P0X0M7"/>